<feature type="region of interest" description="Disordered" evidence="5">
    <location>
        <begin position="177"/>
        <end position="199"/>
    </location>
</feature>
<comment type="similarity">
    <text evidence="4">Belongs to the LptA family.</text>
</comment>
<accession>A0A4Y9S9K2</accession>
<dbReference type="GO" id="GO:0030288">
    <property type="term" value="C:outer membrane-bounded periplasmic space"/>
    <property type="evidence" value="ECO:0007669"/>
    <property type="project" value="TreeGrafter"/>
</dbReference>
<keyword evidence="3 4" id="KW-0574">Periplasm</keyword>
<dbReference type="Pfam" id="PF03968">
    <property type="entry name" value="LptD_N"/>
    <property type="match status" value="1"/>
</dbReference>
<organism evidence="7 8">
    <name type="scientific">Zemynaea arenosa</name>
    <dbReference type="NCBI Taxonomy" id="2561931"/>
    <lineage>
        <taxon>Bacteria</taxon>
        <taxon>Pseudomonadati</taxon>
        <taxon>Pseudomonadota</taxon>
        <taxon>Betaproteobacteria</taxon>
        <taxon>Burkholderiales</taxon>
        <taxon>Oxalobacteraceae</taxon>
        <taxon>Telluria group</taxon>
        <taxon>Zemynaea</taxon>
    </lineage>
</organism>
<dbReference type="GO" id="GO:0009279">
    <property type="term" value="C:cell outer membrane"/>
    <property type="evidence" value="ECO:0007669"/>
    <property type="project" value="TreeGrafter"/>
</dbReference>
<keyword evidence="2 4" id="KW-0732">Signal</keyword>
<dbReference type="InterPro" id="IPR052037">
    <property type="entry name" value="LPS_export_LptA"/>
</dbReference>
<keyword evidence="1 4" id="KW-0813">Transport</keyword>
<evidence type="ECO:0000259" key="6">
    <source>
        <dbReference type="Pfam" id="PF03968"/>
    </source>
</evidence>
<dbReference type="Proteomes" id="UP000298438">
    <property type="component" value="Unassembled WGS sequence"/>
</dbReference>
<evidence type="ECO:0000256" key="2">
    <source>
        <dbReference type="ARBA" id="ARBA00022729"/>
    </source>
</evidence>
<feature type="chain" id="PRO_5021520891" description="Lipopolysaccharide export system protein LptA" evidence="4">
    <location>
        <begin position="24"/>
        <end position="199"/>
    </location>
</feature>
<dbReference type="PANTHER" id="PTHR36504:SF1">
    <property type="entry name" value="LIPOPOLYSACCHARIDE EXPORT SYSTEM PROTEIN LPTA"/>
    <property type="match status" value="1"/>
</dbReference>
<comment type="function">
    <text evidence="4">Involved in the assembly of lipopolysaccharide (LPS). Required for the translocation of LPS from the inner membrane to the outer membrane.</text>
</comment>
<evidence type="ECO:0000256" key="5">
    <source>
        <dbReference type="SAM" id="MobiDB-lite"/>
    </source>
</evidence>
<sequence precursor="true">MTRTPIRATCALMLALAAAAAHAERADALKPIHIVGNNKGNLDLVEGTSSLTGNVVLTRGTLTIKAEQVTVRQDDQGYTYATFIAAPGGKATFRQKRDGGTDLWSEGEAQRIEYDEKADLVKFIANARVASLEGSKVTSQAAGPFLSYDSRKEVVQALNTPEGKSQVGGSRVEIVIDRTRRPAPVPAQTPAPSADQGKK</sequence>
<name>A0A4Y9S9K2_9BURK</name>
<comment type="caution">
    <text evidence="7">The sequence shown here is derived from an EMBL/GenBank/DDBJ whole genome shotgun (WGS) entry which is preliminary data.</text>
</comment>
<dbReference type="GO" id="GO:0017089">
    <property type="term" value="F:glycolipid transfer activity"/>
    <property type="evidence" value="ECO:0007669"/>
    <property type="project" value="TreeGrafter"/>
</dbReference>
<protein>
    <recommendedName>
        <fullName evidence="4">Lipopolysaccharide export system protein LptA</fullName>
    </recommendedName>
</protein>
<dbReference type="PANTHER" id="PTHR36504">
    <property type="entry name" value="LIPOPOLYSACCHARIDE EXPORT SYSTEM PROTEIN LPTA"/>
    <property type="match status" value="1"/>
</dbReference>
<dbReference type="OrthoDB" id="5294855at2"/>
<keyword evidence="8" id="KW-1185">Reference proteome</keyword>
<comment type="subcellular location">
    <subcellularLocation>
        <location evidence="4">Periplasm</location>
    </subcellularLocation>
</comment>
<dbReference type="AlphaFoldDB" id="A0A4Y9S9K2"/>
<dbReference type="GO" id="GO:0001530">
    <property type="term" value="F:lipopolysaccharide binding"/>
    <property type="evidence" value="ECO:0007669"/>
    <property type="project" value="InterPro"/>
</dbReference>
<comment type="subunit">
    <text evidence="4">Component of the lipopolysaccharide transport and assembly complex.</text>
</comment>
<evidence type="ECO:0000256" key="3">
    <source>
        <dbReference type="ARBA" id="ARBA00022764"/>
    </source>
</evidence>
<proteinExistence type="inferred from homology"/>
<dbReference type="HAMAP" id="MF_01914">
    <property type="entry name" value="LPS_assembly_LptA"/>
    <property type="match status" value="1"/>
</dbReference>
<evidence type="ECO:0000313" key="8">
    <source>
        <dbReference type="Proteomes" id="UP000298438"/>
    </source>
</evidence>
<dbReference type="EMBL" id="SPVF01000162">
    <property type="protein sequence ID" value="TFW18393.1"/>
    <property type="molecule type" value="Genomic_DNA"/>
</dbReference>
<evidence type="ECO:0000256" key="1">
    <source>
        <dbReference type="ARBA" id="ARBA00022448"/>
    </source>
</evidence>
<dbReference type="GO" id="GO:0043165">
    <property type="term" value="P:Gram-negative-bacterium-type cell outer membrane assembly"/>
    <property type="evidence" value="ECO:0007669"/>
    <property type="project" value="UniProtKB-UniRule"/>
</dbReference>
<dbReference type="Gene3D" id="2.60.450.10">
    <property type="entry name" value="Lipopolysaccharide (LPS) transport protein A like domain"/>
    <property type="match status" value="1"/>
</dbReference>
<reference evidence="7 8" key="1">
    <citation type="submission" date="2019-03" db="EMBL/GenBank/DDBJ databases">
        <title>Draft Genome Sequence of Massilia arenosa sp. nov., a Novel Massilia Species Isolated from a Sandy-loam Maize Soil.</title>
        <authorList>
            <person name="Raths R."/>
            <person name="Peta V."/>
            <person name="Bucking H."/>
        </authorList>
    </citation>
    <scope>NUCLEOTIDE SEQUENCE [LARGE SCALE GENOMIC DNA]</scope>
    <source>
        <strain evidence="7 8">MC02</strain>
    </source>
</reference>
<feature type="domain" description="Organic solvent tolerance-like N-terminal" evidence="6">
    <location>
        <begin position="40"/>
        <end position="152"/>
    </location>
</feature>
<gene>
    <name evidence="4 7" type="primary">lptA</name>
    <name evidence="7" type="ORF">E4L96_13265</name>
</gene>
<dbReference type="InterPro" id="IPR014340">
    <property type="entry name" value="LptA"/>
</dbReference>
<dbReference type="InterPro" id="IPR005653">
    <property type="entry name" value="OstA-like_N"/>
</dbReference>
<dbReference type="GO" id="GO:0015920">
    <property type="term" value="P:lipopolysaccharide transport"/>
    <property type="evidence" value="ECO:0007669"/>
    <property type="project" value="UniProtKB-UniRule"/>
</dbReference>
<dbReference type="NCBIfam" id="TIGR03002">
    <property type="entry name" value="outer_YhbN_LptA"/>
    <property type="match status" value="1"/>
</dbReference>
<evidence type="ECO:0000313" key="7">
    <source>
        <dbReference type="EMBL" id="TFW18393.1"/>
    </source>
</evidence>
<feature type="signal peptide" evidence="4">
    <location>
        <begin position="1"/>
        <end position="23"/>
    </location>
</feature>
<dbReference type="RefSeq" id="WP_135207708.1">
    <property type="nucleotide sequence ID" value="NZ_SPVF01000162.1"/>
</dbReference>
<evidence type="ECO:0000256" key="4">
    <source>
        <dbReference type="HAMAP-Rule" id="MF_01914"/>
    </source>
</evidence>